<evidence type="ECO:0000313" key="1">
    <source>
        <dbReference type="EMBL" id="SEA02574.1"/>
    </source>
</evidence>
<proteinExistence type="predicted"/>
<dbReference type="RefSeq" id="WP_092562304.1">
    <property type="nucleotide sequence ID" value="NZ_FNQV01000004.1"/>
</dbReference>
<name>A0A1H3XVC4_9ACTO</name>
<sequence>MADLQLALAAARAHHILVVPEGLSYADIHALAASYFPDVYPQDEYTFALAADYSISGAYGLASEIRRELDIPAWAHSAFVAHVPPDRGAALPSELAGIDPVWDAYPEGLPQGEEARALDFFRAAARRLGGALVLAGGSIVVPDPDERPDLSVYSPIWLDPDTLDARLAPILAGAHSSLQDADSYELAEDVVLDAYSIYAPIAGGQISIEVQAEEFLPPSIAAFDWAAGGAVAYAVRFIAENEDLRQLSLAQRRERSAAARVIEAACRAIVALAPGVVADDDGFLVDIQ</sequence>
<organism evidence="1 2">
    <name type="scientific">Bowdeniella nasicola</name>
    <dbReference type="NCBI Taxonomy" id="208480"/>
    <lineage>
        <taxon>Bacteria</taxon>
        <taxon>Bacillati</taxon>
        <taxon>Actinomycetota</taxon>
        <taxon>Actinomycetes</taxon>
        <taxon>Actinomycetales</taxon>
        <taxon>Actinomycetaceae</taxon>
        <taxon>Bowdeniella</taxon>
    </lineage>
</organism>
<gene>
    <name evidence="1" type="ORF">SAMN02910418_00739</name>
</gene>
<evidence type="ECO:0000313" key="2">
    <source>
        <dbReference type="Proteomes" id="UP000199288"/>
    </source>
</evidence>
<dbReference type="EMBL" id="FNQV01000004">
    <property type="protein sequence ID" value="SEA02574.1"/>
    <property type="molecule type" value="Genomic_DNA"/>
</dbReference>
<accession>A0A1H3XVC4</accession>
<dbReference type="AlphaFoldDB" id="A0A1H3XVC4"/>
<dbReference type="OrthoDB" id="3268465at2"/>
<dbReference type="Proteomes" id="UP000199288">
    <property type="component" value="Unassembled WGS sequence"/>
</dbReference>
<protein>
    <submittedName>
        <fullName evidence="1">Uncharacterized protein</fullName>
    </submittedName>
</protein>
<reference evidence="2" key="1">
    <citation type="submission" date="2016-10" db="EMBL/GenBank/DDBJ databases">
        <authorList>
            <person name="Varghese N."/>
            <person name="Submissions S."/>
        </authorList>
    </citation>
    <scope>NUCLEOTIDE SEQUENCE [LARGE SCALE GENOMIC DNA]</scope>
    <source>
        <strain evidence="2">KPR-1</strain>
    </source>
</reference>
<keyword evidence="2" id="KW-1185">Reference proteome</keyword>